<gene>
    <name evidence="5" type="primary">istB</name>
    <name evidence="5" type="ORF">L9S41_19055</name>
</gene>
<dbReference type="PANTHER" id="PTHR30050:SF4">
    <property type="entry name" value="ATP-BINDING PROTEIN RV3427C IN INSERTION SEQUENCE-RELATED"/>
    <property type="match status" value="1"/>
</dbReference>
<dbReference type="EMBL" id="CP092109">
    <property type="protein sequence ID" value="UWZ79756.1"/>
    <property type="molecule type" value="Genomic_DNA"/>
</dbReference>
<keyword evidence="2" id="KW-0547">Nucleotide-binding</keyword>
<dbReference type="PANTHER" id="PTHR30050">
    <property type="entry name" value="CHROMOSOMAL REPLICATION INITIATOR PROTEIN DNAA"/>
    <property type="match status" value="1"/>
</dbReference>
<sequence>MNNNQTLEKMKEMRLYGMLSCFETALQTGAHNDITADQLIGSLIESEWTERLNRKTDRLIRQARFRYSASIEDINYAPQRNLDKNTMLRLADCSFIEQGQNIIITGATGTGKSYLASAFGYQACLKGYKVMYLNLSKIFSKLSMSKADGSYMKELKVIENQDLVIIDDFGLQPIDNQNQLILLDIIEERHSAKSTIITSQIPISKWYELIEDHTIADAILDRLIHTAHRIDLKGESLRKSKAKK</sequence>
<dbReference type="InterPro" id="IPR047661">
    <property type="entry name" value="IstB"/>
</dbReference>
<reference evidence="5" key="1">
    <citation type="journal article" date="2022" name="Environ. Microbiol.">
        <title>Geoalkalibacter halelectricus SAP #1 sp. nov. possessing extracellular electron transfer and mineral#reducing capabilities from a haloalkaline environment.</title>
        <authorList>
            <person name="Yadav S."/>
            <person name="Singh R."/>
            <person name="Sundharam S.S."/>
            <person name="Chaudhary S."/>
            <person name="Krishnamurthi S."/>
            <person name="Patil S.A."/>
        </authorList>
    </citation>
    <scope>NUCLEOTIDE SEQUENCE</scope>
    <source>
        <strain evidence="5">SAP-1</strain>
    </source>
</reference>
<dbReference type="InterPro" id="IPR027417">
    <property type="entry name" value="P-loop_NTPase"/>
</dbReference>
<dbReference type="SMART" id="SM00382">
    <property type="entry name" value="AAA"/>
    <property type="match status" value="1"/>
</dbReference>
<dbReference type="RefSeq" id="WP_260748107.1">
    <property type="nucleotide sequence ID" value="NZ_CP092109.1"/>
</dbReference>
<dbReference type="SUPFAM" id="SSF52540">
    <property type="entry name" value="P-loop containing nucleoside triphosphate hydrolases"/>
    <property type="match status" value="1"/>
</dbReference>
<protein>
    <submittedName>
        <fullName evidence="5">IS21-like element helper ATPase IstB</fullName>
    </submittedName>
</protein>
<evidence type="ECO:0000259" key="4">
    <source>
        <dbReference type="SMART" id="SM00382"/>
    </source>
</evidence>
<evidence type="ECO:0000256" key="3">
    <source>
        <dbReference type="ARBA" id="ARBA00022840"/>
    </source>
</evidence>
<dbReference type="PIRSF" id="PIRSF003073">
    <property type="entry name" value="DNAC_TnpB_IstB"/>
    <property type="match status" value="1"/>
</dbReference>
<comment type="similarity">
    <text evidence="1">Belongs to the IS21/IS1162 putative ATP-binding protein family.</text>
</comment>
<feature type="domain" description="AAA+ ATPase" evidence="4">
    <location>
        <begin position="98"/>
        <end position="231"/>
    </location>
</feature>
<evidence type="ECO:0000256" key="1">
    <source>
        <dbReference type="ARBA" id="ARBA00008059"/>
    </source>
</evidence>
<dbReference type="InterPro" id="IPR028350">
    <property type="entry name" value="DNAC/IstB-like"/>
</dbReference>
<evidence type="ECO:0000256" key="2">
    <source>
        <dbReference type="ARBA" id="ARBA00022741"/>
    </source>
</evidence>
<proteinExistence type="inferred from homology"/>
<dbReference type="InterPro" id="IPR003593">
    <property type="entry name" value="AAA+_ATPase"/>
</dbReference>
<evidence type="ECO:0000313" key="6">
    <source>
        <dbReference type="Proteomes" id="UP001060414"/>
    </source>
</evidence>
<dbReference type="InterPro" id="IPR002611">
    <property type="entry name" value="IstB_ATP-bd"/>
</dbReference>
<dbReference type="Proteomes" id="UP001060414">
    <property type="component" value="Chromosome"/>
</dbReference>
<dbReference type="CDD" id="cd00009">
    <property type="entry name" value="AAA"/>
    <property type="match status" value="1"/>
</dbReference>
<dbReference type="Pfam" id="PF01695">
    <property type="entry name" value="IstB_IS21"/>
    <property type="match status" value="1"/>
</dbReference>
<dbReference type="NCBIfam" id="NF038214">
    <property type="entry name" value="IS21_help_AAA"/>
    <property type="match status" value="1"/>
</dbReference>
<evidence type="ECO:0000313" key="5">
    <source>
        <dbReference type="EMBL" id="UWZ79756.1"/>
    </source>
</evidence>
<name>A0ABY5ZKT0_9BACT</name>
<accession>A0ABY5ZKT0</accession>
<keyword evidence="3" id="KW-0067">ATP-binding</keyword>
<dbReference type="Gene3D" id="3.40.50.300">
    <property type="entry name" value="P-loop containing nucleotide triphosphate hydrolases"/>
    <property type="match status" value="1"/>
</dbReference>
<keyword evidence="6" id="KW-1185">Reference proteome</keyword>
<organism evidence="5 6">
    <name type="scientific">Geoalkalibacter halelectricus</name>
    <dbReference type="NCBI Taxonomy" id="2847045"/>
    <lineage>
        <taxon>Bacteria</taxon>
        <taxon>Pseudomonadati</taxon>
        <taxon>Thermodesulfobacteriota</taxon>
        <taxon>Desulfuromonadia</taxon>
        <taxon>Desulfuromonadales</taxon>
        <taxon>Geoalkalibacteraceae</taxon>
        <taxon>Geoalkalibacter</taxon>
    </lineage>
</organism>